<dbReference type="Gene3D" id="3.40.50.1240">
    <property type="entry name" value="Phosphoglycerate mutase-like"/>
    <property type="match status" value="1"/>
</dbReference>
<dbReference type="InterPro" id="IPR029033">
    <property type="entry name" value="His_PPase_superfam"/>
</dbReference>
<proteinExistence type="predicted"/>
<evidence type="ECO:0000256" key="7">
    <source>
        <dbReference type="SAM" id="SignalP"/>
    </source>
</evidence>
<reference evidence="8 9" key="1">
    <citation type="journal article" date="2024" name="bioRxiv">
        <title>A reference genome for Trichogramma kaykai: A tiny desert-dwelling parasitoid wasp with competing sex-ratio distorters.</title>
        <authorList>
            <person name="Culotta J."/>
            <person name="Lindsey A.R."/>
        </authorList>
    </citation>
    <scope>NUCLEOTIDE SEQUENCE [LARGE SCALE GENOMIC DNA]</scope>
    <source>
        <strain evidence="8 9">KSX58</strain>
    </source>
</reference>
<evidence type="ECO:0000256" key="5">
    <source>
        <dbReference type="ARBA" id="ARBA00023157"/>
    </source>
</evidence>
<keyword evidence="9" id="KW-1185">Reference proteome</keyword>
<keyword evidence="3 7" id="KW-0732">Signal</keyword>
<dbReference type="SUPFAM" id="SSF53254">
    <property type="entry name" value="Phosphoglycerate mutase-like"/>
    <property type="match status" value="1"/>
</dbReference>
<keyword evidence="5" id="KW-1015">Disulfide bond</keyword>
<dbReference type="PANTHER" id="PTHR11567:SF211">
    <property type="entry name" value="PROSTATIC ACID PHOSPHATASE"/>
    <property type="match status" value="1"/>
</dbReference>
<dbReference type="EC" id="3.1.3.2" evidence="2"/>
<gene>
    <name evidence="8" type="ORF">TKK_004442</name>
</gene>
<keyword evidence="4" id="KW-0378">Hydrolase</keyword>
<dbReference type="GO" id="GO:0003993">
    <property type="term" value="F:acid phosphatase activity"/>
    <property type="evidence" value="ECO:0007669"/>
    <property type="project" value="UniProtKB-EC"/>
</dbReference>
<evidence type="ECO:0000313" key="8">
    <source>
        <dbReference type="EMBL" id="KAL3402489.1"/>
    </source>
</evidence>
<evidence type="ECO:0000256" key="4">
    <source>
        <dbReference type="ARBA" id="ARBA00022801"/>
    </source>
</evidence>
<evidence type="ECO:0000256" key="3">
    <source>
        <dbReference type="ARBA" id="ARBA00022729"/>
    </source>
</evidence>
<dbReference type="EMBL" id="JBJJXI010000034">
    <property type="protein sequence ID" value="KAL3402489.1"/>
    <property type="molecule type" value="Genomic_DNA"/>
</dbReference>
<dbReference type="AlphaFoldDB" id="A0ABD2XB59"/>
<accession>A0ABD2XB59</accession>
<evidence type="ECO:0000313" key="9">
    <source>
        <dbReference type="Proteomes" id="UP001627154"/>
    </source>
</evidence>
<dbReference type="InterPro" id="IPR050645">
    <property type="entry name" value="Histidine_acid_phosphatase"/>
</dbReference>
<feature type="signal peptide" evidence="7">
    <location>
        <begin position="1"/>
        <end position="24"/>
    </location>
</feature>
<evidence type="ECO:0000256" key="1">
    <source>
        <dbReference type="ARBA" id="ARBA00000032"/>
    </source>
</evidence>
<dbReference type="PANTHER" id="PTHR11567">
    <property type="entry name" value="ACID PHOSPHATASE-RELATED"/>
    <property type="match status" value="1"/>
</dbReference>
<evidence type="ECO:0000256" key="2">
    <source>
        <dbReference type="ARBA" id="ARBA00012646"/>
    </source>
</evidence>
<dbReference type="Proteomes" id="UP001627154">
    <property type="component" value="Unassembled WGS sequence"/>
</dbReference>
<evidence type="ECO:0000256" key="6">
    <source>
        <dbReference type="ARBA" id="ARBA00023180"/>
    </source>
</evidence>
<comment type="catalytic activity">
    <reaction evidence="1">
        <text>a phosphate monoester + H2O = an alcohol + phosphate</text>
        <dbReference type="Rhea" id="RHEA:15017"/>
        <dbReference type="ChEBI" id="CHEBI:15377"/>
        <dbReference type="ChEBI" id="CHEBI:30879"/>
        <dbReference type="ChEBI" id="CHEBI:43474"/>
        <dbReference type="ChEBI" id="CHEBI:67140"/>
        <dbReference type="EC" id="3.1.3.2"/>
    </reaction>
</comment>
<keyword evidence="6" id="KW-0325">Glycoprotein</keyword>
<sequence>MKFHKSSSVSFLCLCALLVTCTAAAKNATGDDRLTKAVKETALTKLRLLHVLAINRFYVPNYDEESMQNLTDKSSNSSIYENGKNVSYTKKVFELPKNLSYEHFLENALLIPNPVKEQLYEIGVQLRQQYSNFLNDIYMDETMKAHTNEFPVSQMAGELVNAGLYPPVREQIWNADLMWQPIPFEYRMKNEDIFMIGTTCPRFKRETEAVLNLHAKGKSKLMEFLHAQNITVKSPIDISLLYLTLTNVMDLNQASVPDWVPSKLGELKNASLDGYRLLSKTTLQQQLNGGAFLKRIVDDSRKFINGSLPGRQITAYSGDERLFYGVMHILGLPAFELPNSGSALVFELVSRGERYFMKVLFYLGPDSEGNIWLPLDLQMGNSTILTPLDEFEKNIEYALPSGDPKKLCSGASSLISNFFLIGGLLALLSRVINCTSE</sequence>
<name>A0ABD2XB59_9HYME</name>
<feature type="chain" id="PRO_5044790128" description="acid phosphatase" evidence="7">
    <location>
        <begin position="25"/>
        <end position="437"/>
    </location>
</feature>
<protein>
    <recommendedName>
        <fullName evidence="2">acid phosphatase</fullName>
        <ecNumber evidence="2">3.1.3.2</ecNumber>
    </recommendedName>
</protein>
<comment type="caution">
    <text evidence="8">The sequence shown here is derived from an EMBL/GenBank/DDBJ whole genome shotgun (WGS) entry which is preliminary data.</text>
</comment>
<organism evidence="8 9">
    <name type="scientific">Trichogramma kaykai</name>
    <dbReference type="NCBI Taxonomy" id="54128"/>
    <lineage>
        <taxon>Eukaryota</taxon>
        <taxon>Metazoa</taxon>
        <taxon>Ecdysozoa</taxon>
        <taxon>Arthropoda</taxon>
        <taxon>Hexapoda</taxon>
        <taxon>Insecta</taxon>
        <taxon>Pterygota</taxon>
        <taxon>Neoptera</taxon>
        <taxon>Endopterygota</taxon>
        <taxon>Hymenoptera</taxon>
        <taxon>Apocrita</taxon>
        <taxon>Proctotrupomorpha</taxon>
        <taxon>Chalcidoidea</taxon>
        <taxon>Trichogrammatidae</taxon>
        <taxon>Trichogramma</taxon>
    </lineage>
</organism>